<dbReference type="Proteomes" id="UP000821845">
    <property type="component" value="Chromosome 4"/>
</dbReference>
<reference evidence="1" key="1">
    <citation type="submission" date="2020-05" db="EMBL/GenBank/DDBJ databases">
        <title>Large-scale comparative analyses of tick genomes elucidate their genetic diversity and vector capacities.</title>
        <authorList>
            <person name="Jia N."/>
            <person name="Wang J."/>
            <person name="Shi W."/>
            <person name="Du L."/>
            <person name="Sun Y."/>
            <person name="Zhan W."/>
            <person name="Jiang J."/>
            <person name="Wang Q."/>
            <person name="Zhang B."/>
            <person name="Ji P."/>
            <person name="Sakyi L.B."/>
            <person name="Cui X."/>
            <person name="Yuan T."/>
            <person name="Jiang B."/>
            <person name="Yang W."/>
            <person name="Lam T.T.-Y."/>
            <person name="Chang Q."/>
            <person name="Ding S."/>
            <person name="Wang X."/>
            <person name="Zhu J."/>
            <person name="Ruan X."/>
            <person name="Zhao L."/>
            <person name="Wei J."/>
            <person name="Que T."/>
            <person name="Du C."/>
            <person name="Cheng J."/>
            <person name="Dai P."/>
            <person name="Han X."/>
            <person name="Huang E."/>
            <person name="Gao Y."/>
            <person name="Liu J."/>
            <person name="Shao H."/>
            <person name="Ye R."/>
            <person name="Li L."/>
            <person name="Wei W."/>
            <person name="Wang X."/>
            <person name="Wang C."/>
            <person name="Yang T."/>
            <person name="Huo Q."/>
            <person name="Li W."/>
            <person name="Guo W."/>
            <person name="Chen H."/>
            <person name="Zhou L."/>
            <person name="Ni X."/>
            <person name="Tian J."/>
            <person name="Zhou Y."/>
            <person name="Sheng Y."/>
            <person name="Liu T."/>
            <person name="Pan Y."/>
            <person name="Xia L."/>
            <person name="Li J."/>
            <person name="Zhao F."/>
            <person name="Cao W."/>
        </authorList>
    </citation>
    <scope>NUCLEOTIDE SEQUENCE</scope>
    <source>
        <strain evidence="1">Hyas-2018</strain>
    </source>
</reference>
<comment type="caution">
    <text evidence="1">The sequence shown here is derived from an EMBL/GenBank/DDBJ whole genome shotgun (WGS) entry which is preliminary data.</text>
</comment>
<dbReference type="EMBL" id="CM023484">
    <property type="protein sequence ID" value="KAH6932330.1"/>
    <property type="molecule type" value="Genomic_DNA"/>
</dbReference>
<evidence type="ECO:0000313" key="2">
    <source>
        <dbReference type="Proteomes" id="UP000821845"/>
    </source>
</evidence>
<keyword evidence="2" id="KW-1185">Reference proteome</keyword>
<sequence>MGGKKDELSESRNQSSEEAAVLHPTSVTQVSCGVCGHSAELTDWEVLSLSNELEPVPDASGEEPWSNPRHRFYAIVAAVLLILLLADVVVPLIFLVNSAKGWKIFDPVAAAVVVGLVTIVYVVFLLVSLYGRARRGYTPF</sequence>
<name>A0ACB7SCN0_HYAAI</name>
<protein>
    <submittedName>
        <fullName evidence="1">Uncharacterized protein</fullName>
    </submittedName>
</protein>
<proteinExistence type="predicted"/>
<organism evidence="1 2">
    <name type="scientific">Hyalomma asiaticum</name>
    <name type="common">Tick</name>
    <dbReference type="NCBI Taxonomy" id="266040"/>
    <lineage>
        <taxon>Eukaryota</taxon>
        <taxon>Metazoa</taxon>
        <taxon>Ecdysozoa</taxon>
        <taxon>Arthropoda</taxon>
        <taxon>Chelicerata</taxon>
        <taxon>Arachnida</taxon>
        <taxon>Acari</taxon>
        <taxon>Parasitiformes</taxon>
        <taxon>Ixodida</taxon>
        <taxon>Ixodoidea</taxon>
        <taxon>Ixodidae</taxon>
        <taxon>Hyalomminae</taxon>
        <taxon>Hyalomma</taxon>
    </lineage>
</organism>
<accession>A0ACB7SCN0</accession>
<gene>
    <name evidence="1" type="ORF">HPB50_004853</name>
</gene>
<evidence type="ECO:0000313" key="1">
    <source>
        <dbReference type="EMBL" id="KAH6932330.1"/>
    </source>
</evidence>